<dbReference type="InterPro" id="IPR029044">
    <property type="entry name" value="Nucleotide-diphossugar_trans"/>
</dbReference>
<evidence type="ECO:0000256" key="4">
    <source>
        <dbReference type="ARBA" id="ARBA00022679"/>
    </source>
</evidence>
<dbReference type="InterPro" id="IPR001173">
    <property type="entry name" value="Glyco_trans_2-like"/>
</dbReference>
<protein>
    <submittedName>
        <fullName evidence="8">Glycosyl transferase family 2</fullName>
    </submittedName>
</protein>
<keyword evidence="5" id="KW-0460">Magnesium</keyword>
<keyword evidence="6" id="KW-0472">Membrane</keyword>
<dbReference type="GO" id="GO:0016757">
    <property type="term" value="F:glycosyltransferase activity"/>
    <property type="evidence" value="ECO:0007669"/>
    <property type="project" value="UniProtKB-KW"/>
</dbReference>
<evidence type="ECO:0000313" key="8">
    <source>
        <dbReference type="EMBL" id="PIY62462.1"/>
    </source>
</evidence>
<feature type="domain" description="Glycosyltransferase 2-like" evidence="7">
    <location>
        <begin position="14"/>
        <end position="134"/>
    </location>
</feature>
<keyword evidence="6" id="KW-0812">Transmembrane</keyword>
<evidence type="ECO:0000256" key="6">
    <source>
        <dbReference type="SAM" id="Phobius"/>
    </source>
</evidence>
<dbReference type="Proteomes" id="UP000230973">
    <property type="component" value="Unassembled WGS sequence"/>
</dbReference>
<dbReference type="PANTHER" id="PTHR48090">
    <property type="entry name" value="UNDECAPRENYL-PHOSPHATE 4-DEOXY-4-FORMAMIDO-L-ARABINOSE TRANSFERASE-RELATED"/>
    <property type="match status" value="1"/>
</dbReference>
<keyword evidence="6" id="KW-1133">Transmembrane helix</keyword>
<dbReference type="EMBL" id="PFLC01000039">
    <property type="protein sequence ID" value="PIY62462.1"/>
    <property type="molecule type" value="Genomic_DNA"/>
</dbReference>
<dbReference type="InterPro" id="IPR050256">
    <property type="entry name" value="Glycosyltransferase_2"/>
</dbReference>
<evidence type="ECO:0000313" key="9">
    <source>
        <dbReference type="Proteomes" id="UP000230973"/>
    </source>
</evidence>
<comment type="cofactor">
    <cofactor evidence="1">
        <name>Mg(2+)</name>
        <dbReference type="ChEBI" id="CHEBI:18420"/>
    </cofactor>
</comment>
<dbReference type="PANTHER" id="PTHR48090:SF10">
    <property type="entry name" value="GLUCOSYL-3-PHOSPHOGLYCERATE SYNTHASE"/>
    <property type="match status" value="1"/>
</dbReference>
<accession>A0A2M7Q9N0</accession>
<keyword evidence="3" id="KW-0328">Glycosyltransferase</keyword>
<feature type="transmembrane region" description="Helical" evidence="6">
    <location>
        <begin position="193"/>
        <end position="215"/>
    </location>
</feature>
<evidence type="ECO:0000259" key="7">
    <source>
        <dbReference type="Pfam" id="PF00535"/>
    </source>
</evidence>
<proteinExistence type="inferred from homology"/>
<evidence type="ECO:0000256" key="2">
    <source>
        <dbReference type="ARBA" id="ARBA00006739"/>
    </source>
</evidence>
<dbReference type="Pfam" id="PF00535">
    <property type="entry name" value="Glycos_transf_2"/>
    <property type="match status" value="1"/>
</dbReference>
<dbReference type="AlphaFoldDB" id="A0A2M7Q9N0"/>
<sequence>MSHGAAEFSGTVAIVPARNEEGRVGEVVRLLVSSNLLNQVIVVSDGSDDRTVSEAESAGAEVLSFSEHVGKAAAMARGVAATTAPVVCFFDADLVGLTVEHVRLIVEPVMRGEMAMNVGLCDRGHSANWLARHLPLVSGQRALRREVFESVPSHQMVGYGAEMALDQYCRSNRLPVGVVVLPKLSFVRKIQKIGLLAGLVQYVRMLLQLIVWLFVVRLTFHHSDSSKVGANADSVRK</sequence>
<name>A0A2M7Q9N0_9BACT</name>
<evidence type="ECO:0000256" key="5">
    <source>
        <dbReference type="ARBA" id="ARBA00022842"/>
    </source>
</evidence>
<dbReference type="Gene3D" id="3.90.550.10">
    <property type="entry name" value="Spore Coat Polysaccharide Biosynthesis Protein SpsA, Chain A"/>
    <property type="match status" value="1"/>
</dbReference>
<keyword evidence="4 8" id="KW-0808">Transferase</keyword>
<dbReference type="SUPFAM" id="SSF53448">
    <property type="entry name" value="Nucleotide-diphospho-sugar transferases"/>
    <property type="match status" value="1"/>
</dbReference>
<evidence type="ECO:0000256" key="1">
    <source>
        <dbReference type="ARBA" id="ARBA00001946"/>
    </source>
</evidence>
<evidence type="ECO:0000256" key="3">
    <source>
        <dbReference type="ARBA" id="ARBA00022676"/>
    </source>
</evidence>
<comment type="similarity">
    <text evidence="2">Belongs to the glycosyltransferase 2 family.</text>
</comment>
<reference evidence="9" key="1">
    <citation type="submission" date="2017-09" db="EMBL/GenBank/DDBJ databases">
        <title>Depth-based differentiation of microbial function through sediment-hosted aquifers and enrichment of novel symbionts in the deep terrestrial subsurface.</title>
        <authorList>
            <person name="Probst A.J."/>
            <person name="Ladd B."/>
            <person name="Jarett J.K."/>
            <person name="Geller-Mcgrath D.E."/>
            <person name="Sieber C.M.K."/>
            <person name="Emerson J.B."/>
            <person name="Anantharaman K."/>
            <person name="Thomas B.C."/>
            <person name="Malmstrom R."/>
            <person name="Stieglmeier M."/>
            <person name="Klingl A."/>
            <person name="Woyke T."/>
            <person name="Ryan C.M."/>
            <person name="Banfield J.F."/>
        </authorList>
    </citation>
    <scope>NUCLEOTIDE SEQUENCE [LARGE SCALE GENOMIC DNA]</scope>
</reference>
<organism evidence="8 9">
    <name type="scientific">Candidatus Uhrbacteria bacterium CG_4_10_14_0_8_um_filter_58_22</name>
    <dbReference type="NCBI Taxonomy" id="1975029"/>
    <lineage>
        <taxon>Bacteria</taxon>
        <taxon>Candidatus Uhriibacteriota</taxon>
    </lineage>
</organism>
<comment type="caution">
    <text evidence="8">The sequence shown here is derived from an EMBL/GenBank/DDBJ whole genome shotgun (WGS) entry which is preliminary data.</text>
</comment>
<gene>
    <name evidence="8" type="ORF">COY93_02990</name>
</gene>